<evidence type="ECO:0000256" key="5">
    <source>
        <dbReference type="ARBA" id="ARBA00012483"/>
    </source>
</evidence>
<dbReference type="EC" id="2.3.2.27" evidence="5"/>
<reference evidence="18 19" key="1">
    <citation type="submission" date="2022-12" db="EMBL/GenBank/DDBJ databases">
        <title>Chromosome-level genome of Tegillarca granosa.</title>
        <authorList>
            <person name="Kim J."/>
        </authorList>
    </citation>
    <scope>NUCLEOTIDE SEQUENCE [LARGE SCALE GENOMIC DNA]</scope>
    <source>
        <strain evidence="18">Teg-2019</strain>
        <tissue evidence="18">Adductor muscle</tissue>
    </source>
</reference>
<dbReference type="EMBL" id="JARBDR010000342">
    <property type="protein sequence ID" value="KAJ8314290.1"/>
    <property type="molecule type" value="Genomic_DNA"/>
</dbReference>
<dbReference type="Pfam" id="PF04757">
    <property type="entry name" value="Pex2_Pex12"/>
    <property type="match status" value="1"/>
</dbReference>
<evidence type="ECO:0000256" key="7">
    <source>
        <dbReference type="ARBA" id="ARBA00022679"/>
    </source>
</evidence>
<dbReference type="PANTHER" id="PTHR23350">
    <property type="entry name" value="PEROXISOME ASSEMBLY PROTEIN 10"/>
    <property type="match status" value="1"/>
</dbReference>
<keyword evidence="13" id="KW-0653">Protein transport</keyword>
<keyword evidence="12" id="KW-0862">Zinc</keyword>
<evidence type="ECO:0000256" key="9">
    <source>
        <dbReference type="ARBA" id="ARBA00022723"/>
    </source>
</evidence>
<keyword evidence="15" id="KW-0472">Membrane</keyword>
<comment type="similarity">
    <text evidence="4">Belongs to the pex2/pex10/pex12 family.</text>
</comment>
<keyword evidence="9" id="KW-0479">Metal-binding</keyword>
<gene>
    <name evidence="18" type="ORF">KUTeg_008851</name>
</gene>
<dbReference type="InterPro" id="IPR025654">
    <property type="entry name" value="PEX2/10"/>
</dbReference>
<organism evidence="18 19">
    <name type="scientific">Tegillarca granosa</name>
    <name type="common">Malaysian cockle</name>
    <name type="synonym">Anadara granosa</name>
    <dbReference type="NCBI Taxonomy" id="220873"/>
    <lineage>
        <taxon>Eukaryota</taxon>
        <taxon>Metazoa</taxon>
        <taxon>Spiralia</taxon>
        <taxon>Lophotrochozoa</taxon>
        <taxon>Mollusca</taxon>
        <taxon>Bivalvia</taxon>
        <taxon>Autobranchia</taxon>
        <taxon>Pteriomorphia</taxon>
        <taxon>Arcoida</taxon>
        <taxon>Arcoidea</taxon>
        <taxon>Arcidae</taxon>
        <taxon>Tegillarca</taxon>
    </lineage>
</organism>
<keyword evidence="7" id="KW-0808">Transferase</keyword>
<keyword evidence="11" id="KW-0833">Ubl conjugation pathway</keyword>
<evidence type="ECO:0000256" key="16">
    <source>
        <dbReference type="ARBA" id="ARBA00023140"/>
    </source>
</evidence>
<evidence type="ECO:0000256" key="2">
    <source>
        <dbReference type="ARBA" id="ARBA00004585"/>
    </source>
</evidence>
<evidence type="ECO:0000256" key="1">
    <source>
        <dbReference type="ARBA" id="ARBA00000900"/>
    </source>
</evidence>
<comment type="catalytic activity">
    <reaction evidence="1">
        <text>S-ubiquitinyl-[E2 ubiquitin-conjugating enzyme]-L-cysteine + [acceptor protein]-L-lysine = [E2 ubiquitin-conjugating enzyme]-L-cysteine + N(6)-ubiquitinyl-[acceptor protein]-L-lysine.</text>
        <dbReference type="EC" id="2.3.2.27"/>
    </reaction>
</comment>
<keyword evidence="6" id="KW-0813">Transport</keyword>
<evidence type="ECO:0000256" key="3">
    <source>
        <dbReference type="ARBA" id="ARBA00004906"/>
    </source>
</evidence>
<protein>
    <recommendedName>
        <fullName evidence="5">RING-type E3 ubiquitin transferase</fullName>
        <ecNumber evidence="5">2.3.2.27</ecNumber>
    </recommendedName>
</protein>
<evidence type="ECO:0000259" key="17">
    <source>
        <dbReference type="Pfam" id="PF04757"/>
    </source>
</evidence>
<name>A0ABQ9FDC1_TEGGR</name>
<evidence type="ECO:0000256" key="4">
    <source>
        <dbReference type="ARBA" id="ARBA00008704"/>
    </source>
</evidence>
<keyword evidence="19" id="KW-1185">Reference proteome</keyword>
<sequence length="149" mass="17434">MDDSMLFQASCRDMFKSPGSAEIARSHQKDDYYLSYLRNTTSELAQTLLEKDMYDSLLDWLERKLKSPYLTSLPVETKEFLLKCIPVLRQSVTFLYRCHLAIFYLKGIFYHIAKRVTGVQYIRYELNPSKGDNSLQQSFRILARVSTLP</sequence>
<dbReference type="PANTHER" id="PTHR23350:SF0">
    <property type="entry name" value="PEROXISOME BIOGENESIS FACTOR 10"/>
    <property type="match status" value="1"/>
</dbReference>
<comment type="pathway">
    <text evidence="3">Protein modification; protein ubiquitination.</text>
</comment>
<evidence type="ECO:0000256" key="12">
    <source>
        <dbReference type="ARBA" id="ARBA00022833"/>
    </source>
</evidence>
<evidence type="ECO:0000256" key="11">
    <source>
        <dbReference type="ARBA" id="ARBA00022786"/>
    </source>
</evidence>
<evidence type="ECO:0000256" key="10">
    <source>
        <dbReference type="ARBA" id="ARBA00022771"/>
    </source>
</evidence>
<evidence type="ECO:0000313" key="19">
    <source>
        <dbReference type="Proteomes" id="UP001217089"/>
    </source>
</evidence>
<keyword evidence="16" id="KW-0576">Peroxisome</keyword>
<comment type="caution">
    <text evidence="18">The sequence shown here is derived from an EMBL/GenBank/DDBJ whole genome shotgun (WGS) entry which is preliminary data.</text>
</comment>
<evidence type="ECO:0000256" key="14">
    <source>
        <dbReference type="ARBA" id="ARBA00022989"/>
    </source>
</evidence>
<evidence type="ECO:0000256" key="15">
    <source>
        <dbReference type="ARBA" id="ARBA00023136"/>
    </source>
</evidence>
<keyword evidence="10" id="KW-0863">Zinc-finger</keyword>
<evidence type="ECO:0000256" key="8">
    <source>
        <dbReference type="ARBA" id="ARBA00022692"/>
    </source>
</evidence>
<feature type="domain" description="Pex N-terminal" evidence="17">
    <location>
        <begin position="57"/>
        <end position="140"/>
    </location>
</feature>
<keyword evidence="14" id="KW-1133">Transmembrane helix</keyword>
<accession>A0ABQ9FDC1</accession>
<keyword evidence="8" id="KW-0812">Transmembrane</keyword>
<comment type="subcellular location">
    <subcellularLocation>
        <location evidence="2">Peroxisome membrane</location>
        <topology evidence="2">Multi-pass membrane protein</topology>
    </subcellularLocation>
</comment>
<evidence type="ECO:0000256" key="6">
    <source>
        <dbReference type="ARBA" id="ARBA00022448"/>
    </source>
</evidence>
<evidence type="ECO:0000313" key="18">
    <source>
        <dbReference type="EMBL" id="KAJ8314290.1"/>
    </source>
</evidence>
<dbReference type="InterPro" id="IPR006845">
    <property type="entry name" value="Pex_N"/>
</dbReference>
<dbReference type="Proteomes" id="UP001217089">
    <property type="component" value="Unassembled WGS sequence"/>
</dbReference>
<evidence type="ECO:0000256" key="13">
    <source>
        <dbReference type="ARBA" id="ARBA00022927"/>
    </source>
</evidence>
<proteinExistence type="inferred from homology"/>